<dbReference type="PANTHER" id="PTHR43877">
    <property type="entry name" value="AMINOALKYLPHOSPHONATE N-ACETYLTRANSFERASE-RELATED-RELATED"/>
    <property type="match status" value="1"/>
</dbReference>
<dbReference type="InterPro" id="IPR000182">
    <property type="entry name" value="GNAT_dom"/>
</dbReference>
<accession>A0AAU7GDE9</accession>
<keyword evidence="1" id="KW-0808">Transferase</keyword>
<dbReference type="CDD" id="cd04301">
    <property type="entry name" value="NAT_SF"/>
    <property type="match status" value="1"/>
</dbReference>
<name>A0AAU7GDE9_9MICO</name>
<reference evidence="4" key="1">
    <citation type="submission" date="2024-05" db="EMBL/GenBank/DDBJ databases">
        <title>The Natural Products Discovery Center: Release of the First 8490 Sequenced Strains for Exploring Actinobacteria Biosynthetic Diversity.</title>
        <authorList>
            <person name="Kalkreuter E."/>
            <person name="Kautsar S.A."/>
            <person name="Yang D."/>
            <person name="Bader C.D."/>
            <person name="Teijaro C.N."/>
            <person name="Fluegel L."/>
            <person name="Davis C.M."/>
            <person name="Simpson J.R."/>
            <person name="Lauterbach L."/>
            <person name="Steele A.D."/>
            <person name="Gui C."/>
            <person name="Meng S."/>
            <person name="Li G."/>
            <person name="Viehrig K."/>
            <person name="Ye F."/>
            <person name="Su P."/>
            <person name="Kiefer A.F."/>
            <person name="Nichols A."/>
            <person name="Cepeda A.J."/>
            <person name="Yan W."/>
            <person name="Fan B."/>
            <person name="Jiang Y."/>
            <person name="Adhikari A."/>
            <person name="Zheng C.-J."/>
            <person name="Schuster L."/>
            <person name="Cowan T.M."/>
            <person name="Smanski M.J."/>
            <person name="Chevrette M.G."/>
            <person name="de Carvalho L.P.S."/>
            <person name="Shen B."/>
        </authorList>
    </citation>
    <scope>NUCLEOTIDE SEQUENCE</scope>
    <source>
        <strain evidence="4">NPDC080035</strain>
    </source>
</reference>
<gene>
    <name evidence="4" type="ORF">AAME72_06280</name>
</gene>
<evidence type="ECO:0000256" key="2">
    <source>
        <dbReference type="ARBA" id="ARBA00023315"/>
    </source>
</evidence>
<evidence type="ECO:0000313" key="4">
    <source>
        <dbReference type="EMBL" id="XBM49465.1"/>
    </source>
</evidence>
<organism evidence="4">
    <name type="scientific">Leifsonia sp. NPDC080035</name>
    <dbReference type="NCBI Taxonomy" id="3143936"/>
    <lineage>
        <taxon>Bacteria</taxon>
        <taxon>Bacillati</taxon>
        <taxon>Actinomycetota</taxon>
        <taxon>Actinomycetes</taxon>
        <taxon>Micrococcales</taxon>
        <taxon>Microbacteriaceae</taxon>
        <taxon>Leifsonia</taxon>
    </lineage>
</organism>
<protein>
    <submittedName>
        <fullName evidence="4">GNAT family N-acetyltransferase</fullName>
    </submittedName>
</protein>
<dbReference type="Pfam" id="PF13508">
    <property type="entry name" value="Acetyltransf_7"/>
    <property type="match status" value="1"/>
</dbReference>
<dbReference type="AlphaFoldDB" id="A0AAU7GDE9"/>
<dbReference type="GO" id="GO:0016747">
    <property type="term" value="F:acyltransferase activity, transferring groups other than amino-acyl groups"/>
    <property type="evidence" value="ECO:0007669"/>
    <property type="project" value="InterPro"/>
</dbReference>
<dbReference type="InterPro" id="IPR050832">
    <property type="entry name" value="Bact_Acetyltransf"/>
</dbReference>
<feature type="domain" description="N-acetyltransferase" evidence="3">
    <location>
        <begin position="113"/>
        <end position="239"/>
    </location>
</feature>
<sequence>MSGEDAIESFVRTHVVRARRSHAGDGLAWFATGAPADELNGVLRAEASRLPEAEAAVVGVPALWHSWPGHERYDIERELLARGFAFVEEEPLMTRELPAPVEVAVEPAAVAGVRIRPATTTADLRAWATVWLGSDPDPAVVAALAEAPTATYLLAETSGRAVGCAAAVTAGDAVAVEHVVTDADHRGRGIGTALTAAVLAAGVAAGASTALLTASPDGAGIYRRLGFASRRPVRRFTRP</sequence>
<dbReference type="EMBL" id="CP157390">
    <property type="protein sequence ID" value="XBM49465.1"/>
    <property type="molecule type" value="Genomic_DNA"/>
</dbReference>
<evidence type="ECO:0000259" key="3">
    <source>
        <dbReference type="PROSITE" id="PS51186"/>
    </source>
</evidence>
<evidence type="ECO:0000256" key="1">
    <source>
        <dbReference type="ARBA" id="ARBA00022679"/>
    </source>
</evidence>
<dbReference type="InterPro" id="IPR016181">
    <property type="entry name" value="Acyl_CoA_acyltransferase"/>
</dbReference>
<keyword evidence="2" id="KW-0012">Acyltransferase</keyword>
<dbReference type="RefSeq" id="WP_348789383.1">
    <property type="nucleotide sequence ID" value="NZ_CP157390.1"/>
</dbReference>
<proteinExistence type="predicted"/>
<dbReference type="SUPFAM" id="SSF55729">
    <property type="entry name" value="Acyl-CoA N-acyltransferases (Nat)"/>
    <property type="match status" value="1"/>
</dbReference>
<dbReference type="PROSITE" id="PS51186">
    <property type="entry name" value="GNAT"/>
    <property type="match status" value="1"/>
</dbReference>
<dbReference type="Gene3D" id="3.40.630.30">
    <property type="match status" value="1"/>
</dbReference>